<feature type="region of interest" description="Disordered" evidence="1">
    <location>
        <begin position="165"/>
        <end position="217"/>
    </location>
</feature>
<protein>
    <submittedName>
        <fullName evidence="2">Uncharacterized protein</fullName>
    </submittedName>
</protein>
<dbReference type="Proteomes" id="UP000235965">
    <property type="component" value="Unassembled WGS sequence"/>
</dbReference>
<sequence>MIDSTILQSQVDTLQWQLKQAESSRQMYRAMMEQVVRFLERAYKNLDLIKDKMDPTGRSNKSSPSRVPRSRSVHTVDVSPSRESSKSETPPHFPRAKSIAQIEASPNYSTFRDFTWRRPRPARSEPDEVPPEKLSQEAFRLLRTAQSLLNTREPDLVQRLYPEIERDTVPDHDSSNSHRSSLSSPIHGPDEHLDTGTFPSSSNRKPESISLSAGSCNSLQRQSLDTSSLHSASNTNNSSLTSGLESAFAGGCSTMSPTYTSSLGRPRKCKASTLPVLESGYMTQGSVNSSRPVPQLSVSSTEDESGFSSMNSFQEVGLPLINESPTSVYAKHPSSCNDTRYHPSTENLTSQPASYCGPTYQELGLPVVDIPSNNCNKKGATPTHRRWSSSPAETISHYSKNSASFIGAGEALRVLWV</sequence>
<dbReference type="AlphaFoldDB" id="A0A2J7QFI0"/>
<accession>A0A2J7QFI0</accession>
<keyword evidence="3" id="KW-1185">Reference proteome</keyword>
<comment type="caution">
    <text evidence="2">The sequence shown here is derived from an EMBL/GenBank/DDBJ whole genome shotgun (WGS) entry which is preliminary data.</text>
</comment>
<proteinExistence type="predicted"/>
<evidence type="ECO:0000313" key="2">
    <source>
        <dbReference type="EMBL" id="PNF27329.1"/>
    </source>
</evidence>
<feature type="region of interest" description="Disordered" evidence="1">
    <location>
        <begin position="282"/>
        <end position="309"/>
    </location>
</feature>
<organism evidence="2 3">
    <name type="scientific">Cryptotermes secundus</name>
    <dbReference type="NCBI Taxonomy" id="105785"/>
    <lineage>
        <taxon>Eukaryota</taxon>
        <taxon>Metazoa</taxon>
        <taxon>Ecdysozoa</taxon>
        <taxon>Arthropoda</taxon>
        <taxon>Hexapoda</taxon>
        <taxon>Insecta</taxon>
        <taxon>Pterygota</taxon>
        <taxon>Neoptera</taxon>
        <taxon>Polyneoptera</taxon>
        <taxon>Dictyoptera</taxon>
        <taxon>Blattodea</taxon>
        <taxon>Blattoidea</taxon>
        <taxon>Termitoidae</taxon>
        <taxon>Kalotermitidae</taxon>
        <taxon>Cryptotermitinae</taxon>
        <taxon>Cryptotermes</taxon>
    </lineage>
</organism>
<dbReference type="FunCoup" id="A0A2J7QFI0">
    <property type="interactions" value="14"/>
</dbReference>
<gene>
    <name evidence="2" type="ORF">B7P43_G02762</name>
</gene>
<feature type="region of interest" description="Disordered" evidence="1">
    <location>
        <begin position="50"/>
        <end position="135"/>
    </location>
</feature>
<feature type="compositionally biased region" description="Basic and acidic residues" evidence="1">
    <location>
        <begin position="122"/>
        <end position="135"/>
    </location>
</feature>
<evidence type="ECO:0000256" key="1">
    <source>
        <dbReference type="SAM" id="MobiDB-lite"/>
    </source>
</evidence>
<feature type="compositionally biased region" description="Basic and acidic residues" evidence="1">
    <location>
        <begin position="165"/>
        <end position="176"/>
    </location>
</feature>
<reference evidence="2 3" key="1">
    <citation type="submission" date="2017-12" db="EMBL/GenBank/DDBJ databases">
        <title>Hemimetabolous genomes reveal molecular basis of termite eusociality.</title>
        <authorList>
            <person name="Harrison M.C."/>
            <person name="Jongepier E."/>
            <person name="Robertson H.M."/>
            <person name="Arning N."/>
            <person name="Bitard-Feildel T."/>
            <person name="Chao H."/>
            <person name="Childers C.P."/>
            <person name="Dinh H."/>
            <person name="Doddapaneni H."/>
            <person name="Dugan S."/>
            <person name="Gowin J."/>
            <person name="Greiner C."/>
            <person name="Han Y."/>
            <person name="Hu H."/>
            <person name="Hughes D.S.T."/>
            <person name="Huylmans A.-K."/>
            <person name="Kemena C."/>
            <person name="Kremer L.P.M."/>
            <person name="Lee S.L."/>
            <person name="Lopez-Ezquerra A."/>
            <person name="Mallet L."/>
            <person name="Monroy-Kuhn J.M."/>
            <person name="Moser A."/>
            <person name="Murali S.C."/>
            <person name="Muzny D.M."/>
            <person name="Otani S."/>
            <person name="Piulachs M.-D."/>
            <person name="Poelchau M."/>
            <person name="Qu J."/>
            <person name="Schaub F."/>
            <person name="Wada-Katsumata A."/>
            <person name="Worley K.C."/>
            <person name="Xie Q."/>
            <person name="Ylla G."/>
            <person name="Poulsen M."/>
            <person name="Gibbs R.A."/>
            <person name="Schal C."/>
            <person name="Richards S."/>
            <person name="Belles X."/>
            <person name="Korb J."/>
            <person name="Bornberg-Bauer E."/>
        </authorList>
    </citation>
    <scope>NUCLEOTIDE SEQUENCE [LARGE SCALE GENOMIC DNA]</scope>
    <source>
        <tissue evidence="2">Whole body</tissue>
    </source>
</reference>
<dbReference type="EMBL" id="NEVH01015298">
    <property type="protein sequence ID" value="PNF27329.1"/>
    <property type="molecule type" value="Genomic_DNA"/>
</dbReference>
<feature type="compositionally biased region" description="Polar residues" evidence="1">
    <location>
        <begin position="197"/>
        <end position="217"/>
    </location>
</feature>
<dbReference type="InParanoid" id="A0A2J7QFI0"/>
<name>A0A2J7QFI0_9NEOP</name>
<evidence type="ECO:0000313" key="3">
    <source>
        <dbReference type="Proteomes" id="UP000235965"/>
    </source>
</evidence>
<dbReference type="OrthoDB" id="6600770at2759"/>